<protein>
    <submittedName>
        <fullName evidence="2">Uncharacterized protein</fullName>
    </submittedName>
</protein>
<dbReference type="Proteomes" id="UP000887580">
    <property type="component" value="Unplaced"/>
</dbReference>
<sequence length="110" mass="12896">MKLYYYNTLTGSIAADNFESGIYNEVWDKFKNVVPEHCYVFLILDGKHIPIPKFKRKKQNEYDAMNDHDDVLITNFDMTTYLDSIVGIGIENNTERQYKMLQNCKNTVSI</sequence>
<proteinExistence type="predicted"/>
<dbReference type="WBParaSite" id="PS1159_v2.g12289.t1">
    <property type="protein sequence ID" value="PS1159_v2.g12289.t1"/>
    <property type="gene ID" value="PS1159_v2.g12289"/>
</dbReference>
<evidence type="ECO:0000313" key="2">
    <source>
        <dbReference type="WBParaSite" id="PS1159_v2.g12289.t1"/>
    </source>
</evidence>
<organism evidence="1 2">
    <name type="scientific">Panagrolaimus sp. PS1159</name>
    <dbReference type="NCBI Taxonomy" id="55785"/>
    <lineage>
        <taxon>Eukaryota</taxon>
        <taxon>Metazoa</taxon>
        <taxon>Ecdysozoa</taxon>
        <taxon>Nematoda</taxon>
        <taxon>Chromadorea</taxon>
        <taxon>Rhabditida</taxon>
        <taxon>Tylenchina</taxon>
        <taxon>Panagrolaimomorpha</taxon>
        <taxon>Panagrolaimoidea</taxon>
        <taxon>Panagrolaimidae</taxon>
        <taxon>Panagrolaimus</taxon>
    </lineage>
</organism>
<reference evidence="2" key="1">
    <citation type="submission" date="2022-11" db="UniProtKB">
        <authorList>
            <consortium name="WormBaseParasite"/>
        </authorList>
    </citation>
    <scope>IDENTIFICATION</scope>
</reference>
<accession>A0AC35F006</accession>
<name>A0AC35F006_9BILA</name>
<evidence type="ECO:0000313" key="1">
    <source>
        <dbReference type="Proteomes" id="UP000887580"/>
    </source>
</evidence>